<comment type="caution">
    <text evidence="2">The sequence shown here is derived from an EMBL/GenBank/DDBJ whole genome shotgun (WGS) entry which is preliminary data.</text>
</comment>
<gene>
    <name evidence="2" type="ORF">DI533_02240</name>
</gene>
<reference evidence="2 3" key="1">
    <citation type="submission" date="2017-08" db="EMBL/GenBank/DDBJ databases">
        <title>Infants hospitalized years apart are colonized by the same room-sourced microbial strains.</title>
        <authorList>
            <person name="Brooks B."/>
            <person name="Olm M.R."/>
            <person name="Firek B.A."/>
            <person name="Baker R."/>
            <person name="Thomas B.C."/>
            <person name="Morowitz M.J."/>
            <person name="Banfield J.F."/>
        </authorList>
    </citation>
    <scope>NUCLEOTIDE SEQUENCE [LARGE SCALE GENOMIC DNA]</scope>
    <source>
        <strain evidence="2">S2_003_000_R2_11</strain>
    </source>
</reference>
<dbReference type="InterPro" id="IPR036388">
    <property type="entry name" value="WH-like_DNA-bd_sf"/>
</dbReference>
<name>A0A2W5S8Z0_CERSP</name>
<protein>
    <recommendedName>
        <fullName evidence="1">HTH luxR-type domain-containing protein</fullName>
    </recommendedName>
</protein>
<dbReference type="GO" id="GO:0006355">
    <property type="term" value="P:regulation of DNA-templated transcription"/>
    <property type="evidence" value="ECO:0007669"/>
    <property type="project" value="InterPro"/>
</dbReference>
<dbReference type="GO" id="GO:0003677">
    <property type="term" value="F:DNA binding"/>
    <property type="evidence" value="ECO:0007669"/>
    <property type="project" value="InterPro"/>
</dbReference>
<sequence length="384" mass="42035">MSRPGIDSSAALAEMSMTIFKASLDPQYWSDLLPKLSEVCDDNPVSLLACSPGSAQAPVVISHGLEDSYAESYGENYNRLNCWAPRFSQRRPGEVFKIANVMETRDLVRTEFYNDWLKPQDNLSGGAGVILTANGETAFCLGTTVRFRNLEKNEEIAAQWIGKLLPFVLQAQQVSRALDGLKLESFAARQNLNAGGAAIFVISAKRTLLQMNDVAHEMLEQLDGPVHLLPGNRIGMREMSVEDHLDIAIATEQRGLDRLALPFPLRGANNSFFSARAIPLDAASAAEVSPNWFGHRPPAAVLLIVERAVSTLGISHRLTERFGLTKSEVDIVDRIAGGSTLEQIAEARQASIHTVRSQLKSAMGKTGTRRQADLATLVERVRRA</sequence>
<dbReference type="AlphaFoldDB" id="A0A2W5S8Z0"/>
<evidence type="ECO:0000259" key="1">
    <source>
        <dbReference type="SMART" id="SM00421"/>
    </source>
</evidence>
<evidence type="ECO:0000313" key="2">
    <source>
        <dbReference type="EMBL" id="PZQ99511.1"/>
    </source>
</evidence>
<dbReference type="SUPFAM" id="SSF46894">
    <property type="entry name" value="C-terminal effector domain of the bipartite response regulators"/>
    <property type="match status" value="1"/>
</dbReference>
<dbReference type="InterPro" id="IPR016032">
    <property type="entry name" value="Sig_transdc_resp-reg_C-effctor"/>
</dbReference>
<feature type="domain" description="HTH luxR-type" evidence="1">
    <location>
        <begin position="321"/>
        <end position="378"/>
    </location>
</feature>
<evidence type="ECO:0000313" key="3">
    <source>
        <dbReference type="Proteomes" id="UP000248975"/>
    </source>
</evidence>
<proteinExistence type="predicted"/>
<organism evidence="2 3">
    <name type="scientific">Cereibacter sphaeroides</name>
    <name type="common">Rhodobacter sphaeroides</name>
    <dbReference type="NCBI Taxonomy" id="1063"/>
    <lineage>
        <taxon>Bacteria</taxon>
        <taxon>Pseudomonadati</taxon>
        <taxon>Pseudomonadota</taxon>
        <taxon>Alphaproteobacteria</taxon>
        <taxon>Rhodobacterales</taxon>
        <taxon>Paracoccaceae</taxon>
        <taxon>Cereibacter</taxon>
    </lineage>
</organism>
<dbReference type="Gene3D" id="1.10.10.10">
    <property type="entry name" value="Winged helix-like DNA-binding domain superfamily/Winged helix DNA-binding domain"/>
    <property type="match status" value="1"/>
</dbReference>
<accession>A0A2W5S8Z0</accession>
<dbReference type="InterPro" id="IPR000792">
    <property type="entry name" value="Tscrpt_reg_LuxR_C"/>
</dbReference>
<dbReference type="SMART" id="SM00421">
    <property type="entry name" value="HTH_LUXR"/>
    <property type="match status" value="1"/>
</dbReference>
<dbReference type="Proteomes" id="UP000248975">
    <property type="component" value="Unassembled WGS sequence"/>
</dbReference>
<dbReference type="EMBL" id="QFQS01000001">
    <property type="protein sequence ID" value="PZQ99511.1"/>
    <property type="molecule type" value="Genomic_DNA"/>
</dbReference>